<accession>A0A3N4MED2</accession>
<evidence type="ECO:0000259" key="4">
    <source>
        <dbReference type="Pfam" id="PF16344"/>
    </source>
</evidence>
<organism evidence="5 6">
    <name type="scientific">Chitinophaga barathri</name>
    <dbReference type="NCBI Taxonomy" id="1647451"/>
    <lineage>
        <taxon>Bacteria</taxon>
        <taxon>Pseudomonadati</taxon>
        <taxon>Bacteroidota</taxon>
        <taxon>Chitinophagia</taxon>
        <taxon>Chitinophagales</taxon>
        <taxon>Chitinophagaceae</taxon>
        <taxon>Chitinophaga</taxon>
    </lineage>
</organism>
<evidence type="ECO:0000256" key="2">
    <source>
        <dbReference type="SAM" id="Phobius"/>
    </source>
</evidence>
<feature type="domain" description="FecR protein" evidence="3">
    <location>
        <begin position="165"/>
        <end position="261"/>
    </location>
</feature>
<dbReference type="GO" id="GO:0016989">
    <property type="term" value="F:sigma factor antagonist activity"/>
    <property type="evidence" value="ECO:0007669"/>
    <property type="project" value="TreeGrafter"/>
</dbReference>
<dbReference type="Pfam" id="PF04773">
    <property type="entry name" value="FecR"/>
    <property type="match status" value="1"/>
</dbReference>
<gene>
    <name evidence="5" type="ORF">EG028_17805</name>
</gene>
<sequence length="367" mass="39839">MTRYTQGTASASERAMVEHWYESEAAGKKLADDHVFEHLDAEIWAGTLQKAGIARPVVHRRLFTAYRAAAAAAILLLISGALVFYLKDQKAVPVPPAAIAQQDIQPGGNKAVLTLSNGASISLTDAAEGELAKQGDSRISKTKEGQLMYEPGGGPAGAEAGKRNTISTPRGGQYRVDLPDGTRVWLNAASALTFPPSFAGLNDRSVTLSGEAYFEVAKDAGKPFKVISNGHTVEVLGTHFNVNAYNDEPDVKTTLLKGAVKVNGSLLKPGQQSVLHEGKISIRNAETEMETAWKNGEFIFNGQDFKTVMRMVSRWYDVDVVYEYDPAPFRIGGEVSRGRSITEVLKMLEVTGGVKFKIEDRKIKVIR</sequence>
<dbReference type="PANTHER" id="PTHR30273">
    <property type="entry name" value="PERIPLASMIC SIGNAL SENSOR AND SIGMA FACTOR ACTIVATOR FECR-RELATED"/>
    <property type="match status" value="1"/>
</dbReference>
<dbReference type="Gene3D" id="3.55.50.30">
    <property type="match status" value="1"/>
</dbReference>
<dbReference type="EMBL" id="RMBX01000009">
    <property type="protein sequence ID" value="RPD39977.1"/>
    <property type="molecule type" value="Genomic_DNA"/>
</dbReference>
<evidence type="ECO:0000259" key="3">
    <source>
        <dbReference type="Pfam" id="PF04773"/>
    </source>
</evidence>
<evidence type="ECO:0000256" key="1">
    <source>
        <dbReference type="SAM" id="MobiDB-lite"/>
    </source>
</evidence>
<dbReference type="InterPro" id="IPR012373">
    <property type="entry name" value="Ferrdict_sens_TM"/>
</dbReference>
<reference evidence="6" key="1">
    <citation type="submission" date="2018-11" db="EMBL/GenBank/DDBJ databases">
        <title>Chitinophaga lutea sp.nov., isolate from arsenic contaminated soil.</title>
        <authorList>
            <person name="Zong Y."/>
        </authorList>
    </citation>
    <scope>NUCLEOTIDE SEQUENCE [LARGE SCALE GENOMIC DNA]</scope>
    <source>
        <strain evidence="6">YLT18</strain>
    </source>
</reference>
<dbReference type="Gene3D" id="2.60.120.1440">
    <property type="match status" value="1"/>
</dbReference>
<dbReference type="InterPro" id="IPR006860">
    <property type="entry name" value="FecR"/>
</dbReference>
<name>A0A3N4MED2_9BACT</name>
<keyword evidence="2" id="KW-0472">Membrane</keyword>
<dbReference type="PIRSF" id="PIRSF018266">
    <property type="entry name" value="FecR"/>
    <property type="match status" value="1"/>
</dbReference>
<keyword evidence="2" id="KW-0812">Transmembrane</keyword>
<proteinExistence type="predicted"/>
<dbReference type="PANTHER" id="PTHR30273:SF2">
    <property type="entry name" value="PROTEIN FECR"/>
    <property type="match status" value="1"/>
</dbReference>
<evidence type="ECO:0000313" key="5">
    <source>
        <dbReference type="EMBL" id="RPD39977.1"/>
    </source>
</evidence>
<dbReference type="AlphaFoldDB" id="A0A3N4MED2"/>
<keyword evidence="6" id="KW-1185">Reference proteome</keyword>
<comment type="caution">
    <text evidence="5">The sequence shown here is derived from an EMBL/GenBank/DDBJ whole genome shotgun (WGS) entry which is preliminary data.</text>
</comment>
<feature type="domain" description="Protein FecR C-terminal" evidence="4">
    <location>
        <begin position="297"/>
        <end position="365"/>
    </location>
</feature>
<feature type="region of interest" description="Disordered" evidence="1">
    <location>
        <begin position="150"/>
        <end position="172"/>
    </location>
</feature>
<evidence type="ECO:0000313" key="6">
    <source>
        <dbReference type="Proteomes" id="UP000279089"/>
    </source>
</evidence>
<feature type="transmembrane region" description="Helical" evidence="2">
    <location>
        <begin position="65"/>
        <end position="86"/>
    </location>
</feature>
<protein>
    <submittedName>
        <fullName evidence="5">FecR family protein</fullName>
    </submittedName>
</protein>
<dbReference type="Pfam" id="PF16344">
    <property type="entry name" value="FecR_C"/>
    <property type="match status" value="1"/>
</dbReference>
<dbReference type="InterPro" id="IPR032508">
    <property type="entry name" value="FecR_C"/>
</dbReference>
<dbReference type="Proteomes" id="UP000279089">
    <property type="component" value="Unassembled WGS sequence"/>
</dbReference>
<keyword evidence="2" id="KW-1133">Transmembrane helix</keyword>